<evidence type="ECO:0000256" key="1">
    <source>
        <dbReference type="SAM" id="MobiDB-lite"/>
    </source>
</evidence>
<dbReference type="AlphaFoldDB" id="A0A392UDA8"/>
<comment type="caution">
    <text evidence="2">The sequence shown here is derived from an EMBL/GenBank/DDBJ whole genome shotgun (WGS) entry which is preliminary data.</text>
</comment>
<evidence type="ECO:0000313" key="3">
    <source>
        <dbReference type="Proteomes" id="UP000265520"/>
    </source>
</evidence>
<feature type="non-terminal residue" evidence="2">
    <location>
        <position position="1"/>
    </location>
</feature>
<sequence>PRVLGGSRSVTAAAECSVPARDSRRQSVWNVQKRG</sequence>
<dbReference type="EMBL" id="LXQA010795289">
    <property type="protein sequence ID" value="MCI71382.1"/>
    <property type="molecule type" value="Genomic_DNA"/>
</dbReference>
<feature type="region of interest" description="Disordered" evidence="1">
    <location>
        <begin position="1"/>
        <end position="35"/>
    </location>
</feature>
<reference evidence="2 3" key="1">
    <citation type="journal article" date="2018" name="Front. Plant Sci.">
        <title>Red Clover (Trifolium pratense) and Zigzag Clover (T. medium) - A Picture of Genomic Similarities and Differences.</title>
        <authorList>
            <person name="Dluhosova J."/>
            <person name="Istvanek J."/>
            <person name="Nedelnik J."/>
            <person name="Repkova J."/>
        </authorList>
    </citation>
    <scope>NUCLEOTIDE SEQUENCE [LARGE SCALE GENOMIC DNA]</scope>
    <source>
        <strain evidence="3">cv. 10/8</strain>
        <tissue evidence="2">Leaf</tissue>
    </source>
</reference>
<proteinExistence type="predicted"/>
<evidence type="ECO:0000313" key="2">
    <source>
        <dbReference type="EMBL" id="MCI71382.1"/>
    </source>
</evidence>
<organism evidence="2 3">
    <name type="scientific">Trifolium medium</name>
    <dbReference type="NCBI Taxonomy" id="97028"/>
    <lineage>
        <taxon>Eukaryota</taxon>
        <taxon>Viridiplantae</taxon>
        <taxon>Streptophyta</taxon>
        <taxon>Embryophyta</taxon>
        <taxon>Tracheophyta</taxon>
        <taxon>Spermatophyta</taxon>
        <taxon>Magnoliopsida</taxon>
        <taxon>eudicotyledons</taxon>
        <taxon>Gunneridae</taxon>
        <taxon>Pentapetalae</taxon>
        <taxon>rosids</taxon>
        <taxon>fabids</taxon>
        <taxon>Fabales</taxon>
        <taxon>Fabaceae</taxon>
        <taxon>Papilionoideae</taxon>
        <taxon>50 kb inversion clade</taxon>
        <taxon>NPAAA clade</taxon>
        <taxon>Hologalegina</taxon>
        <taxon>IRL clade</taxon>
        <taxon>Trifolieae</taxon>
        <taxon>Trifolium</taxon>
    </lineage>
</organism>
<name>A0A392UDA8_9FABA</name>
<protein>
    <submittedName>
        <fullName evidence="2">Uncharacterized protein</fullName>
    </submittedName>
</protein>
<keyword evidence="3" id="KW-1185">Reference proteome</keyword>
<feature type="compositionally biased region" description="Polar residues" evidence="1">
    <location>
        <begin position="26"/>
        <end position="35"/>
    </location>
</feature>
<dbReference type="Proteomes" id="UP000265520">
    <property type="component" value="Unassembled WGS sequence"/>
</dbReference>
<accession>A0A392UDA8</accession>